<evidence type="ECO:0000256" key="1">
    <source>
        <dbReference type="SAM" id="MobiDB-lite"/>
    </source>
</evidence>
<feature type="region of interest" description="Disordered" evidence="1">
    <location>
        <begin position="57"/>
        <end position="86"/>
    </location>
</feature>
<dbReference type="OrthoDB" id="7282444at2"/>
<evidence type="ECO:0000313" key="3">
    <source>
        <dbReference type="Proteomes" id="UP000179145"/>
    </source>
</evidence>
<sequence length="340" mass="35371">MKTNEATVGSVEIMVGKKMLRTGAALAGLLGLSACAHRDAVDTVDNWWHQYQGGVIAQQRPPPPGAHATYPHVGLTPTQPADVPSAPARTALTDKLTLQRNFGQRLAAADGPLPNLPPNPTPRKPAMPSASAQSDSGSSMTVDAAGQTPSAPRPPANAKGAPDGTKPVSTAPPQKKTADKSRSAPVASMPAVTQFAPPPILPGQVPQMMSPLPPSAPQFPGFDIPRDADLPDRPAPAYDLSNPHGTLIRFAQASDQMMRGQEHELGSVLGRRGGHALVYVKGFGEASSLRPMDQASGIRLGLLRARTVAEALMLRGVPGSDIRLAAGALGQGARIDLTPY</sequence>
<proteinExistence type="predicted"/>
<dbReference type="EMBL" id="CP014674">
    <property type="protein sequence ID" value="AOX15887.1"/>
    <property type="molecule type" value="Genomic_DNA"/>
</dbReference>
<feature type="region of interest" description="Disordered" evidence="1">
    <location>
        <begin position="107"/>
        <end position="208"/>
    </location>
</feature>
<feature type="compositionally biased region" description="Low complexity" evidence="1">
    <location>
        <begin position="129"/>
        <end position="139"/>
    </location>
</feature>
<feature type="compositionally biased region" description="Pro residues" evidence="1">
    <location>
        <begin position="114"/>
        <end position="125"/>
    </location>
</feature>
<organism evidence="2 3">
    <name type="scientific">Kozakia baliensis</name>
    <dbReference type="NCBI Taxonomy" id="153496"/>
    <lineage>
        <taxon>Bacteria</taxon>
        <taxon>Pseudomonadati</taxon>
        <taxon>Pseudomonadota</taxon>
        <taxon>Alphaproteobacteria</taxon>
        <taxon>Acetobacterales</taxon>
        <taxon>Acetobacteraceae</taxon>
        <taxon>Kozakia</taxon>
    </lineage>
</organism>
<dbReference type="eggNOG" id="COG2885">
    <property type="taxonomic scope" value="Bacteria"/>
</dbReference>
<dbReference type="AlphaFoldDB" id="A0A1D8UQS0"/>
<name>A0A1D8UQS0_9PROT</name>
<protein>
    <recommendedName>
        <fullName evidence="4">OmpA-like domain-containing protein</fullName>
    </recommendedName>
</protein>
<dbReference type="Proteomes" id="UP000179145">
    <property type="component" value="Chromosome"/>
</dbReference>
<gene>
    <name evidence="2" type="ORF">A0U89_00670</name>
</gene>
<evidence type="ECO:0000313" key="2">
    <source>
        <dbReference type="EMBL" id="AOX15887.1"/>
    </source>
</evidence>
<accession>A0A1D8UQS0</accession>
<dbReference type="KEGG" id="kba:A0U89_00670"/>
<evidence type="ECO:0008006" key="4">
    <source>
        <dbReference type="Google" id="ProtNLM"/>
    </source>
</evidence>
<reference evidence="2 3" key="1">
    <citation type="journal article" date="2016" name="Microb. Cell Fact.">
        <title>Dissection of exopolysaccharide biosynthesis in Kozakia baliensis.</title>
        <authorList>
            <person name="Brandt J.U."/>
            <person name="Jakob F."/>
            <person name="Behr J."/>
            <person name="Geissler A.J."/>
            <person name="Vogel R.F."/>
        </authorList>
    </citation>
    <scope>NUCLEOTIDE SEQUENCE [LARGE SCALE GENOMIC DNA]</scope>
    <source>
        <strain evidence="2 3">DSM 14400</strain>
    </source>
</reference>
<dbReference type="RefSeq" id="WP_083278256.1">
    <property type="nucleotide sequence ID" value="NZ_BJVW01000004.1"/>
</dbReference>
<dbReference type="STRING" id="153496.A0U89_00670"/>
<keyword evidence="3" id="KW-1185">Reference proteome</keyword>
<dbReference type="PROSITE" id="PS51257">
    <property type="entry name" value="PROKAR_LIPOPROTEIN"/>
    <property type="match status" value="1"/>
</dbReference>